<dbReference type="RefSeq" id="WP_247244022.1">
    <property type="nucleotide sequence ID" value="NZ_JALJRA010000008.1"/>
</dbReference>
<comment type="caution">
    <text evidence="1">The sequence shown here is derived from an EMBL/GenBank/DDBJ whole genome shotgun (WGS) entry which is preliminary data.</text>
</comment>
<evidence type="ECO:0000313" key="1">
    <source>
        <dbReference type="EMBL" id="MET3586376.1"/>
    </source>
</evidence>
<proteinExistence type="predicted"/>
<dbReference type="Pfam" id="PF13289">
    <property type="entry name" value="SIR2_2"/>
    <property type="match status" value="1"/>
</dbReference>
<keyword evidence="2" id="KW-1185">Reference proteome</keyword>
<dbReference type="SUPFAM" id="SSF52467">
    <property type="entry name" value="DHS-like NAD/FAD-binding domain"/>
    <property type="match status" value="1"/>
</dbReference>
<sequence length="1271" mass="143726">MRFIESGPSIPIELLTARDQGEVVFFCGAGVSKPAGLLSFFELTVQVMKRLGVQASSKVGMQMAMAIAKNDPDLAPPFDQVFGQLQRAYTTEKIEKEVTRLLKTPQKPVTHHHQVVLRLSKDARGMPFVVTTNFDLLFERAMPRLKRWFPPMLPVMTGDSLHSGVVYLHGRLGSGRQTEGPSSALVLGSGDFGRAYLADGWATAFFRQLLEKKTVVLLGYSAGDPPIRYLLEGLNASTSAKLQPIYAFDRGEENEVHSKWRDLGVSGIPFGNFEDLWGTLEAWAERADDPDGWRAKTLAMANDSPRLLKPYQRGQIAALAATPEGAKCFAEANSPPCAEWLCVLDRNVRYSQPFMDGYGQDANHIDPLLEYGLDDDPPRLEGRGHAGGGIDFLGKLPADTDSDIFFRLAGASPQRRGAIPRRLWSLTRWFEKVAHEWFAIWWASRQINLHPDLLWSINRRLTGHGTKFPDDVQRLWSLLLEVEEERGVDFHDLGWFDFVALLKRGGWSNATFRSFEKAIKPRLKAEVSFRAMPLLASDGGDNGKLDELIAFSVHCPSRHNHDIDVPGEALPRVVGIVNRSLERAAELLQDTGRSAVYFHLPAIEPDGGRGERYVPREGPAELFLWATQLFKRLAETEPSIALAEAAKWPPVDRFFFDKFRLFAWKIDSLFNPEAIVEGVLALQEESFWDPYLERDLLHLLRAKWPHFSSDQRHAIEDRLRLPPNRFPEDERSVVERRLRYDIGSRLGWLDRNNCELTGPTLSALAEIRADVDWSERLELTADRDMDGRVGWVERRVDPVNLDGVGVANLIARSVELSGRDDEIFVEHAPFEGLVARRPGFALAGLAFEARHRRYPVEYWRQLLSKWPAEAPQRATRLCGLRLASLPQQVQFELRAYSASWVRDHLTGIGPSHLVDFYEVWDRIFLALQTSGVEATASGIGEVTIGDQVVQRSRKTLDHAINGPIGQLVEALFKSIDERKFEKNEKISSDVTARIERSLQSVGEGADHAASLLGQRLNWLYFVDKAWTKKAVLPLFELSHPLAEAAWNALLFTQRVPQPTELFILLKSTFLRIFSERPTWLSDDRDERHAVSVLVIATYWNKNGGKYISDAECREALQSVDDTGRQTALWTLQRIVAEANAWKSFGQRFFTTIWPQETRFQTGATSDTMLRIAEDKPDQFPAVVAVVKDFLRPIDHPDMFIFRQRREDGNRVGESLAKRWPNEVLEVADRIVALKPAYVPHELSALLADIAEVDPALRGTTAWRRLNDLIMR</sequence>
<evidence type="ECO:0008006" key="3">
    <source>
        <dbReference type="Google" id="ProtNLM"/>
    </source>
</evidence>
<gene>
    <name evidence="1" type="ORF">ABID21_002493</name>
</gene>
<accession>A0ABV2H755</accession>
<dbReference type="Gene3D" id="3.40.50.1220">
    <property type="entry name" value="TPP-binding domain"/>
    <property type="match status" value="1"/>
</dbReference>
<reference evidence="1 2" key="1">
    <citation type="submission" date="2024-06" db="EMBL/GenBank/DDBJ databases">
        <title>Genomic Encyclopedia of Type Strains, Phase IV (KMG-IV): sequencing the most valuable type-strain genomes for metagenomic binning, comparative biology and taxonomic classification.</title>
        <authorList>
            <person name="Goeker M."/>
        </authorList>
    </citation>
    <scope>NUCLEOTIDE SEQUENCE [LARGE SCALE GENOMIC DNA]</scope>
    <source>
        <strain evidence="1 2">DSM 105042</strain>
    </source>
</reference>
<protein>
    <recommendedName>
        <fullName evidence="3">SIR2-like domain-containing protein</fullName>
    </recommendedName>
</protein>
<dbReference type="Proteomes" id="UP001549031">
    <property type="component" value="Unassembled WGS sequence"/>
</dbReference>
<name>A0ABV2H755_9HYPH</name>
<evidence type="ECO:0000313" key="2">
    <source>
        <dbReference type="Proteomes" id="UP001549031"/>
    </source>
</evidence>
<dbReference type="InterPro" id="IPR029035">
    <property type="entry name" value="DHS-like_NAD/FAD-binding_dom"/>
</dbReference>
<dbReference type="EMBL" id="JBEPLJ010000008">
    <property type="protein sequence ID" value="MET3586376.1"/>
    <property type="molecule type" value="Genomic_DNA"/>
</dbReference>
<organism evidence="1 2">
    <name type="scientific">Pseudorhizobium tarimense</name>
    <dbReference type="NCBI Taxonomy" id="1079109"/>
    <lineage>
        <taxon>Bacteria</taxon>
        <taxon>Pseudomonadati</taxon>
        <taxon>Pseudomonadota</taxon>
        <taxon>Alphaproteobacteria</taxon>
        <taxon>Hyphomicrobiales</taxon>
        <taxon>Rhizobiaceae</taxon>
        <taxon>Rhizobium/Agrobacterium group</taxon>
        <taxon>Pseudorhizobium</taxon>
    </lineage>
</organism>